<feature type="transmembrane region" description="Helical" evidence="8">
    <location>
        <begin position="451"/>
        <end position="471"/>
    </location>
</feature>
<name>A0A182WT82_ANOQN</name>
<evidence type="ECO:0000256" key="6">
    <source>
        <dbReference type="ARBA" id="ARBA00023170"/>
    </source>
</evidence>
<evidence type="ECO:0000256" key="5">
    <source>
        <dbReference type="ARBA" id="ARBA00023136"/>
    </source>
</evidence>
<dbReference type="AlphaFoldDB" id="A0A182WT82"/>
<evidence type="ECO:0000256" key="7">
    <source>
        <dbReference type="ARBA" id="ARBA00023180"/>
    </source>
</evidence>
<comment type="subcellular location">
    <subcellularLocation>
        <location evidence="1">Cell membrane</location>
        <topology evidence="1">Multi-pass membrane protein</topology>
    </subcellularLocation>
</comment>
<evidence type="ECO:0000313" key="9">
    <source>
        <dbReference type="EnsemblMetazoa" id="AQUA000736-PA"/>
    </source>
</evidence>
<keyword evidence="5 8" id="KW-0472">Membrane</keyword>
<feature type="transmembrane region" description="Helical" evidence="8">
    <location>
        <begin position="486"/>
        <end position="506"/>
    </location>
</feature>
<keyword evidence="3 8" id="KW-0812">Transmembrane</keyword>
<feature type="transmembrane region" description="Helical" evidence="8">
    <location>
        <begin position="241"/>
        <end position="261"/>
    </location>
</feature>
<feature type="transmembrane region" description="Helical" evidence="8">
    <location>
        <begin position="276"/>
        <end position="296"/>
    </location>
</feature>
<feature type="transmembrane region" description="Helical" evidence="8">
    <location>
        <begin position="50"/>
        <end position="75"/>
    </location>
</feature>
<reference evidence="9" key="1">
    <citation type="submission" date="2020-05" db="UniProtKB">
        <authorList>
            <consortium name="EnsemblMetazoa"/>
        </authorList>
    </citation>
    <scope>IDENTIFICATION</scope>
    <source>
        <strain evidence="9">SANGQUA</strain>
    </source>
</reference>
<dbReference type="InterPro" id="IPR052192">
    <property type="entry name" value="Insect_Ionotropic_Sensory_Rcpt"/>
</dbReference>
<keyword evidence="10" id="KW-1185">Reference proteome</keyword>
<evidence type="ECO:0000256" key="4">
    <source>
        <dbReference type="ARBA" id="ARBA00022989"/>
    </source>
</evidence>
<dbReference type="PANTHER" id="PTHR42643:SF30">
    <property type="entry name" value="IONOTROPIC RECEPTOR 40A-RELATED"/>
    <property type="match status" value="1"/>
</dbReference>
<keyword evidence="7" id="KW-0325">Glycoprotein</keyword>
<evidence type="ECO:0000256" key="3">
    <source>
        <dbReference type="ARBA" id="ARBA00022692"/>
    </source>
</evidence>
<dbReference type="GO" id="GO:0005886">
    <property type="term" value="C:plasma membrane"/>
    <property type="evidence" value="ECO:0007669"/>
    <property type="project" value="UniProtKB-SubCell"/>
</dbReference>
<evidence type="ECO:0000256" key="2">
    <source>
        <dbReference type="ARBA" id="ARBA00022475"/>
    </source>
</evidence>
<evidence type="ECO:0008006" key="11">
    <source>
        <dbReference type="Google" id="ProtNLM"/>
    </source>
</evidence>
<protein>
    <recommendedName>
        <fullName evidence="11">Ionotropic glutamate receptor C-terminal domain-containing protein</fullName>
    </recommendedName>
</protein>
<proteinExistence type="predicted"/>
<organism evidence="9 10">
    <name type="scientific">Anopheles quadriannulatus</name>
    <name type="common">Mosquito</name>
    <dbReference type="NCBI Taxonomy" id="34691"/>
    <lineage>
        <taxon>Eukaryota</taxon>
        <taxon>Metazoa</taxon>
        <taxon>Ecdysozoa</taxon>
        <taxon>Arthropoda</taxon>
        <taxon>Hexapoda</taxon>
        <taxon>Insecta</taxon>
        <taxon>Pterygota</taxon>
        <taxon>Neoptera</taxon>
        <taxon>Endopterygota</taxon>
        <taxon>Diptera</taxon>
        <taxon>Nematocera</taxon>
        <taxon>Culicoidea</taxon>
        <taxon>Culicidae</taxon>
        <taxon>Anophelinae</taxon>
        <taxon>Anopheles</taxon>
    </lineage>
</organism>
<keyword evidence="6" id="KW-0675">Receptor</keyword>
<evidence type="ECO:0000256" key="8">
    <source>
        <dbReference type="SAM" id="Phobius"/>
    </source>
</evidence>
<dbReference type="VEuPathDB" id="VectorBase:AQUA000736"/>
<dbReference type="EnsemblMetazoa" id="AQUA000736-RA">
    <property type="protein sequence ID" value="AQUA000736-PA"/>
    <property type="gene ID" value="AQUA000736"/>
</dbReference>
<feature type="transmembrane region" description="Helical" evidence="8">
    <location>
        <begin position="542"/>
        <end position="568"/>
    </location>
</feature>
<feature type="transmembrane region" description="Helical" evidence="8">
    <location>
        <begin position="332"/>
        <end position="358"/>
    </location>
</feature>
<accession>A0A182WT82</accession>
<keyword evidence="2" id="KW-1003">Cell membrane</keyword>
<evidence type="ECO:0000313" key="10">
    <source>
        <dbReference type="Proteomes" id="UP000076407"/>
    </source>
</evidence>
<keyword evidence="4 8" id="KW-1133">Transmembrane helix</keyword>
<evidence type="ECO:0000256" key="1">
    <source>
        <dbReference type="ARBA" id="ARBA00004651"/>
    </source>
</evidence>
<sequence length="685" mass="79581">MLVLTMAITISLFGKLLRRHRFMEIVLELIMMCLAGPSRAYGGTFENRIITLFCLIGIVLISSYQSLIISFMSCARYGPEINTLKQIHDQCLFPDDRHAKFYNFKTFPNGSLPRADSDFKVILIYPKWIQSEKYVSYVQQLNKGYQVVYGPDNTVEIYRWNRYSNQTIALDPHNIVVPDEMRDLHGYQITMYYVDHISLVMTFEKYFIDQVASRRNATAIKTDDLSKTIDVMPVVTIHDMVFTWIIPAFGTTFTAIIVPRAKPKPIVSILFDPFDLYVWITYLVLVLTMAITISLFGKLLGRRRFMEIVLELIMMCLAGPSRAYGGTFENRIITLFCLMGIVLVSSYQSLVISFMSFVRYGPQINTLEEIYERCLFQDNSVAKLFNFNEMRDLYGYQIVMYCEDYVSTVMTFDEYFLELIANKRNATVILTDKYSYELMDVMPLMNVKNMIFTWIVPSFGTTFLAVVVPRAKPKPIVSILIDPFDLYVWITYLVLVLTMAITISLFGKLLGRRRFMEIVLELIMMCLAGPSRAYGGTFENRIITLFCLMGIVLVSSYQSLIISFMSYVRYDSEINTLDEINEQCLFPDNNDAKFFNFKTFPNGSSAETNFACRMQSARDNEQQTIMMHSKSIIDKHAYAADHHIRHRIENFRFAKTKFLEYPLCWLVKMHLRELFLFYVQAVFES</sequence>
<feature type="transmembrane region" description="Helical" evidence="8">
    <location>
        <begin position="308"/>
        <end position="326"/>
    </location>
</feature>
<dbReference type="PANTHER" id="PTHR42643">
    <property type="entry name" value="IONOTROPIC RECEPTOR 20A-RELATED"/>
    <property type="match status" value="1"/>
</dbReference>
<dbReference type="Proteomes" id="UP000076407">
    <property type="component" value="Unassembled WGS sequence"/>
</dbReference>